<protein>
    <submittedName>
        <fullName evidence="2">Uncharacterized protein</fullName>
    </submittedName>
</protein>
<reference evidence="2" key="1">
    <citation type="submission" date="2018-05" db="EMBL/GenBank/DDBJ databases">
        <title>Draft genome of Mucuna pruriens seed.</title>
        <authorList>
            <person name="Nnadi N.E."/>
            <person name="Vos R."/>
            <person name="Hasami M.H."/>
            <person name="Devisetty U.K."/>
            <person name="Aguiy J.C."/>
        </authorList>
    </citation>
    <scope>NUCLEOTIDE SEQUENCE [LARGE SCALE GENOMIC DNA]</scope>
    <source>
        <strain evidence="2">JCA_2017</strain>
    </source>
</reference>
<feature type="non-terminal residue" evidence="2">
    <location>
        <position position="1"/>
    </location>
</feature>
<keyword evidence="3" id="KW-1185">Reference proteome</keyword>
<feature type="compositionally biased region" description="Basic and acidic residues" evidence="1">
    <location>
        <begin position="67"/>
        <end position="77"/>
    </location>
</feature>
<comment type="caution">
    <text evidence="2">The sequence shown here is derived from an EMBL/GenBank/DDBJ whole genome shotgun (WGS) entry which is preliminary data.</text>
</comment>
<name>A0A371FR64_MUCPR</name>
<dbReference type="EMBL" id="QJKJ01008144">
    <property type="protein sequence ID" value="RDX80670.1"/>
    <property type="molecule type" value="Genomic_DNA"/>
</dbReference>
<evidence type="ECO:0000256" key="1">
    <source>
        <dbReference type="SAM" id="MobiDB-lite"/>
    </source>
</evidence>
<sequence length="146" mass="16986">MLANEKRKHSPHSSHVKVQITGNLRLRLLLLLFFNSTRRGRTPKQQRLQRLLPHTPHRHRVVAPLPEMDHRELRREPVNLNPNPKPPMEPFQLHPALLLPPHRHTPRRGGLLRHLQHPLRRLSRDNPLALTGSPKQAGQIQTGRKT</sequence>
<evidence type="ECO:0000313" key="3">
    <source>
        <dbReference type="Proteomes" id="UP000257109"/>
    </source>
</evidence>
<dbReference type="Proteomes" id="UP000257109">
    <property type="component" value="Unassembled WGS sequence"/>
</dbReference>
<evidence type="ECO:0000313" key="2">
    <source>
        <dbReference type="EMBL" id="RDX80670.1"/>
    </source>
</evidence>
<feature type="compositionally biased region" description="Polar residues" evidence="1">
    <location>
        <begin position="133"/>
        <end position="146"/>
    </location>
</feature>
<proteinExistence type="predicted"/>
<dbReference type="AlphaFoldDB" id="A0A371FR64"/>
<feature type="region of interest" description="Disordered" evidence="1">
    <location>
        <begin position="52"/>
        <end position="93"/>
    </location>
</feature>
<gene>
    <name evidence="2" type="ORF">CR513_38753</name>
</gene>
<organism evidence="2 3">
    <name type="scientific">Mucuna pruriens</name>
    <name type="common">Velvet bean</name>
    <name type="synonym">Dolichos pruriens</name>
    <dbReference type="NCBI Taxonomy" id="157652"/>
    <lineage>
        <taxon>Eukaryota</taxon>
        <taxon>Viridiplantae</taxon>
        <taxon>Streptophyta</taxon>
        <taxon>Embryophyta</taxon>
        <taxon>Tracheophyta</taxon>
        <taxon>Spermatophyta</taxon>
        <taxon>Magnoliopsida</taxon>
        <taxon>eudicotyledons</taxon>
        <taxon>Gunneridae</taxon>
        <taxon>Pentapetalae</taxon>
        <taxon>rosids</taxon>
        <taxon>fabids</taxon>
        <taxon>Fabales</taxon>
        <taxon>Fabaceae</taxon>
        <taxon>Papilionoideae</taxon>
        <taxon>50 kb inversion clade</taxon>
        <taxon>NPAAA clade</taxon>
        <taxon>indigoferoid/millettioid clade</taxon>
        <taxon>Phaseoleae</taxon>
        <taxon>Mucuna</taxon>
    </lineage>
</organism>
<feature type="region of interest" description="Disordered" evidence="1">
    <location>
        <begin position="122"/>
        <end position="146"/>
    </location>
</feature>
<accession>A0A371FR64</accession>